<reference evidence="9" key="2">
    <citation type="submission" date="2006-01" db="EMBL/GenBank/DDBJ databases">
        <authorList>
            <person name="Pombert J.-F."/>
            <person name="Beauchamp P."/>
            <person name="Otis C."/>
            <person name="Lemieux C."/>
            <person name="Turmel M."/>
        </authorList>
    </citation>
    <scope>NUCLEOTIDE SEQUENCE</scope>
</reference>
<sequence length="521" mass="57046">MTSHWTYQTDLLMVIPEINLSIGFTLILVYCVLFTPSLKWRTQSLSFPSVPLLSYPSHCFGLLSLAFTVALLLNNPIQSGLGFYNSFIVDDYTLFMKVFLLVSSMSAIGITLEYIKKINNFEYIILILLSLVGMLCLISSNSLLSLYLALELQSLSFFVIAALRRNSEFSVESGLKYFILGAVSTGIYLLGCGLIYGFTGTIIFTELSSLFASGALLTTTVGSLDSTAVLLGFVFIIVSFLFKVAAAPFHSWAPDVYEGAPSSVTAFFAITPKIALFGVFSRLFIETMPDTQLGSLPVPFCGSIIILSSIISILVGSFGALSQKKVKRLLAYSSIANVGYMLVGVGCANMEGFSATLVNLVIYVVMTVQIFAILLVTLNRDFLFSLQRIKYISDFSILFQSHPVLAFTLIVNLFSFAGIPPLAGFFAKYYILSAAFNSSFYIAAWVGALATVFSCIYYIRLIKILAFESTPNKVSKVFSFEGVPAFNAYLLSVTTLFLCLFAAYPSLLLTFVHKLALSLLA</sequence>
<keyword evidence="2 7" id="KW-0812">Transmembrane</keyword>
<evidence type="ECO:0000256" key="5">
    <source>
        <dbReference type="ARBA" id="ARBA00023027"/>
    </source>
</evidence>
<feature type="transmembrane region" description="Helical" evidence="7">
    <location>
        <begin position="202"/>
        <end position="221"/>
    </location>
</feature>
<dbReference type="Pfam" id="PF00361">
    <property type="entry name" value="Proton_antipo_M"/>
    <property type="match status" value="1"/>
</dbReference>
<feature type="transmembrane region" description="Helical" evidence="7">
    <location>
        <begin position="175"/>
        <end position="196"/>
    </location>
</feature>
<evidence type="ECO:0000313" key="9">
    <source>
        <dbReference type="EMBL" id="ABC96352.1"/>
    </source>
</evidence>
<evidence type="ECO:0000256" key="7">
    <source>
        <dbReference type="SAM" id="Phobius"/>
    </source>
</evidence>
<reference evidence="9" key="1">
    <citation type="journal article" date="2006" name="Curr. Genet.">
        <title>The complete mitochondrial DNA sequence of the green alga Oltmannsiellopsis viridis: evolutionary trends of the mitochondrial genome in the Ulvophyceae.</title>
        <authorList>
            <person name="Pombert J.F."/>
            <person name="Beauchamp P."/>
            <person name="Otis C."/>
            <person name="Lemieux C."/>
            <person name="Turmel M."/>
        </authorList>
    </citation>
    <scope>NUCLEOTIDE SEQUENCE</scope>
</reference>
<dbReference type="GeneID" id="4200928"/>
<dbReference type="NCBIfam" id="TIGR01770">
    <property type="entry name" value="NDH_I_N"/>
    <property type="match status" value="1"/>
</dbReference>
<gene>
    <name evidence="9" type="primary">nad2</name>
</gene>
<dbReference type="GO" id="GO:0042773">
    <property type="term" value="P:ATP synthesis coupled electron transport"/>
    <property type="evidence" value="ECO:0007669"/>
    <property type="project" value="InterPro"/>
</dbReference>
<organism evidence="9">
    <name type="scientific">Oltmannsiellopsis viridis</name>
    <name type="common">Marine flagellate</name>
    <name type="synonym">Oltmannsiella viridis</name>
    <dbReference type="NCBI Taxonomy" id="51324"/>
    <lineage>
        <taxon>Eukaryota</taxon>
        <taxon>Viridiplantae</taxon>
        <taxon>Chlorophyta</taxon>
        <taxon>core chlorophytes</taxon>
        <taxon>Ulvophyceae</taxon>
        <taxon>OUU clade</taxon>
        <taxon>Oltmannsiellopsidales</taxon>
        <taxon>Oltmannsiellopsidaceae</taxon>
        <taxon>Oltmannsiellopsis</taxon>
    </lineage>
</organism>
<dbReference type="RefSeq" id="YP_684394.1">
    <property type="nucleotide sequence ID" value="NC_008256.1"/>
</dbReference>
<comment type="subcellular location">
    <subcellularLocation>
        <location evidence="1">Membrane</location>
        <topology evidence="1">Multi-pass membrane protein</topology>
    </subcellularLocation>
</comment>
<feature type="transmembrane region" description="Helical" evidence="7">
    <location>
        <begin position="266"/>
        <end position="285"/>
    </location>
</feature>
<keyword evidence="4 7" id="KW-1133">Transmembrane helix</keyword>
<keyword evidence="5" id="KW-0520">NAD</keyword>
<evidence type="ECO:0000256" key="1">
    <source>
        <dbReference type="ARBA" id="ARBA00004141"/>
    </source>
</evidence>
<dbReference type="AlphaFoldDB" id="Q0QIQ1"/>
<geneLocation type="mitochondrion" evidence="9"/>
<dbReference type="EMBL" id="DQ365900">
    <property type="protein sequence ID" value="ABC96352.1"/>
    <property type="molecule type" value="Genomic_DNA"/>
</dbReference>
<keyword evidence="9" id="KW-0496">Mitochondrion</keyword>
<dbReference type="PANTHER" id="PTHR22773">
    <property type="entry name" value="NADH DEHYDROGENASE"/>
    <property type="match status" value="1"/>
</dbReference>
<feature type="transmembrane region" description="Helical" evidence="7">
    <location>
        <begin position="360"/>
        <end position="378"/>
    </location>
</feature>
<feature type="transmembrane region" description="Helical" evidence="7">
    <location>
        <begin position="404"/>
        <end position="427"/>
    </location>
</feature>
<feature type="transmembrane region" description="Helical" evidence="7">
    <location>
        <begin position="439"/>
        <end position="459"/>
    </location>
</feature>
<dbReference type="GO" id="GO:0008137">
    <property type="term" value="F:NADH dehydrogenase (ubiquinone) activity"/>
    <property type="evidence" value="ECO:0007669"/>
    <property type="project" value="InterPro"/>
</dbReference>
<dbReference type="InterPro" id="IPR010096">
    <property type="entry name" value="NADH-Q_OxRdtase_suN/2"/>
</dbReference>
<feature type="transmembrane region" description="Helical" evidence="7">
    <location>
        <begin position="488"/>
        <end position="512"/>
    </location>
</feature>
<feature type="transmembrane region" description="Helical" evidence="7">
    <location>
        <begin position="228"/>
        <end position="246"/>
    </location>
</feature>
<feature type="transmembrane region" description="Helical" evidence="7">
    <location>
        <begin position="297"/>
        <end position="318"/>
    </location>
</feature>
<evidence type="ECO:0000256" key="4">
    <source>
        <dbReference type="ARBA" id="ARBA00022989"/>
    </source>
</evidence>
<keyword evidence="3" id="KW-1278">Translocase</keyword>
<feature type="transmembrane region" description="Helical" evidence="7">
    <location>
        <begin position="330"/>
        <end position="348"/>
    </location>
</feature>
<dbReference type="HAMAP" id="MF_00445">
    <property type="entry name" value="NDH1_NuoN_1"/>
    <property type="match status" value="1"/>
</dbReference>
<dbReference type="InterPro" id="IPR001750">
    <property type="entry name" value="ND/Mrp_TM"/>
</dbReference>
<proteinExistence type="inferred from homology"/>
<evidence type="ECO:0000259" key="8">
    <source>
        <dbReference type="Pfam" id="PF00361"/>
    </source>
</evidence>
<feature type="transmembrane region" description="Helical" evidence="7">
    <location>
        <begin position="20"/>
        <end position="40"/>
    </location>
</feature>
<keyword evidence="6 7" id="KW-0472">Membrane</keyword>
<protein>
    <submittedName>
        <fullName evidence="9">NADH dehydrogenase subunit 2</fullName>
    </submittedName>
</protein>
<evidence type="ECO:0000256" key="3">
    <source>
        <dbReference type="ARBA" id="ARBA00022967"/>
    </source>
</evidence>
<dbReference type="GO" id="GO:0016020">
    <property type="term" value="C:membrane"/>
    <property type="evidence" value="ECO:0007669"/>
    <property type="project" value="UniProtKB-SubCell"/>
</dbReference>
<feature type="domain" description="NADH:quinone oxidoreductase/Mrp antiporter transmembrane" evidence="8">
    <location>
        <begin position="140"/>
        <end position="454"/>
    </location>
</feature>
<evidence type="ECO:0000256" key="2">
    <source>
        <dbReference type="ARBA" id="ARBA00022692"/>
    </source>
</evidence>
<feature type="transmembrane region" description="Helical" evidence="7">
    <location>
        <begin position="94"/>
        <end position="114"/>
    </location>
</feature>
<accession>Q0QIQ1</accession>
<evidence type="ECO:0000256" key="6">
    <source>
        <dbReference type="ARBA" id="ARBA00023136"/>
    </source>
</evidence>
<name>Q0QIQ1_OLTVI</name>
<feature type="transmembrane region" description="Helical" evidence="7">
    <location>
        <begin position="121"/>
        <end position="140"/>
    </location>
</feature>
<feature type="transmembrane region" description="Helical" evidence="7">
    <location>
        <begin position="52"/>
        <end position="74"/>
    </location>
</feature>